<proteinExistence type="predicted"/>
<dbReference type="Proteomes" id="UP001143910">
    <property type="component" value="Unassembled WGS sequence"/>
</dbReference>
<keyword evidence="2" id="KW-1185">Reference proteome</keyword>
<reference evidence="1" key="1">
    <citation type="submission" date="2022-08" db="EMBL/GenBank/DDBJ databases">
        <title>Genome Sequence of Lecanicillium fungicola.</title>
        <authorList>
            <person name="Buettner E."/>
        </authorList>
    </citation>
    <scope>NUCLEOTIDE SEQUENCE</scope>
    <source>
        <strain evidence="1">Babe33</strain>
    </source>
</reference>
<gene>
    <name evidence="1" type="ORF">NQ176_g8648</name>
</gene>
<evidence type="ECO:0000313" key="2">
    <source>
        <dbReference type="Proteomes" id="UP001143910"/>
    </source>
</evidence>
<comment type="caution">
    <text evidence="1">The sequence shown here is derived from an EMBL/GenBank/DDBJ whole genome shotgun (WGS) entry which is preliminary data.</text>
</comment>
<dbReference type="EMBL" id="JANJQO010001738">
    <property type="protein sequence ID" value="KAJ2969467.1"/>
    <property type="molecule type" value="Genomic_DNA"/>
</dbReference>
<protein>
    <submittedName>
        <fullName evidence="1">Uncharacterized protein</fullName>
    </submittedName>
</protein>
<sequence>MPKGKFAKGIGLTPEAYYTFSQPKRSTSKAWRGIGKDIALLTDGRYSGGSHGFIIGHIVPEAIDGGPIALVEDGDNIVIDAEKRVIDLEVSDEIMAKRRAAWKAPPPRYTRGTLTKYARLVTDASHGCVTDSPQN</sequence>
<name>A0ACC1MS29_9HYPO</name>
<organism evidence="1 2">
    <name type="scientific">Zarea fungicola</name>
    <dbReference type="NCBI Taxonomy" id="93591"/>
    <lineage>
        <taxon>Eukaryota</taxon>
        <taxon>Fungi</taxon>
        <taxon>Dikarya</taxon>
        <taxon>Ascomycota</taxon>
        <taxon>Pezizomycotina</taxon>
        <taxon>Sordariomycetes</taxon>
        <taxon>Hypocreomycetidae</taxon>
        <taxon>Hypocreales</taxon>
        <taxon>Cordycipitaceae</taxon>
        <taxon>Zarea</taxon>
    </lineage>
</organism>
<evidence type="ECO:0000313" key="1">
    <source>
        <dbReference type="EMBL" id="KAJ2969467.1"/>
    </source>
</evidence>
<accession>A0ACC1MS29</accession>